<gene>
    <name evidence="2" type="ORF">A4U43_C10F10140</name>
</gene>
<evidence type="ECO:0000313" key="2">
    <source>
        <dbReference type="EMBL" id="ONK56565.1"/>
    </source>
</evidence>
<feature type="compositionally biased region" description="Polar residues" evidence="1">
    <location>
        <begin position="1"/>
        <end position="18"/>
    </location>
</feature>
<name>A0A5P1E538_ASPOF</name>
<proteinExistence type="predicted"/>
<dbReference type="AlphaFoldDB" id="A0A5P1E538"/>
<reference evidence="3" key="1">
    <citation type="journal article" date="2017" name="Nat. Commun.">
        <title>The asparagus genome sheds light on the origin and evolution of a young Y chromosome.</title>
        <authorList>
            <person name="Harkess A."/>
            <person name="Zhou J."/>
            <person name="Xu C."/>
            <person name="Bowers J.E."/>
            <person name="Van der Hulst R."/>
            <person name="Ayyampalayam S."/>
            <person name="Mercati F."/>
            <person name="Riccardi P."/>
            <person name="McKain M.R."/>
            <person name="Kakrana A."/>
            <person name="Tang H."/>
            <person name="Ray J."/>
            <person name="Groenendijk J."/>
            <person name="Arikit S."/>
            <person name="Mathioni S.M."/>
            <person name="Nakano M."/>
            <person name="Shan H."/>
            <person name="Telgmann-Rauber A."/>
            <person name="Kanno A."/>
            <person name="Yue Z."/>
            <person name="Chen H."/>
            <person name="Li W."/>
            <person name="Chen Y."/>
            <person name="Xu X."/>
            <person name="Zhang Y."/>
            <person name="Luo S."/>
            <person name="Chen H."/>
            <person name="Gao J."/>
            <person name="Mao Z."/>
            <person name="Pires J.C."/>
            <person name="Luo M."/>
            <person name="Kudrna D."/>
            <person name="Wing R.A."/>
            <person name="Meyers B.C."/>
            <person name="Yi K."/>
            <person name="Kong H."/>
            <person name="Lavrijsen P."/>
            <person name="Sunseri F."/>
            <person name="Falavigna A."/>
            <person name="Ye Y."/>
            <person name="Leebens-Mack J.H."/>
            <person name="Chen G."/>
        </authorList>
    </citation>
    <scope>NUCLEOTIDE SEQUENCE [LARGE SCALE GENOMIC DNA]</scope>
    <source>
        <strain evidence="3">cv. DH0086</strain>
    </source>
</reference>
<organism evidence="2 3">
    <name type="scientific">Asparagus officinalis</name>
    <name type="common">Garden asparagus</name>
    <dbReference type="NCBI Taxonomy" id="4686"/>
    <lineage>
        <taxon>Eukaryota</taxon>
        <taxon>Viridiplantae</taxon>
        <taxon>Streptophyta</taxon>
        <taxon>Embryophyta</taxon>
        <taxon>Tracheophyta</taxon>
        <taxon>Spermatophyta</taxon>
        <taxon>Magnoliopsida</taxon>
        <taxon>Liliopsida</taxon>
        <taxon>Asparagales</taxon>
        <taxon>Asparagaceae</taxon>
        <taxon>Asparagoideae</taxon>
        <taxon>Asparagus</taxon>
    </lineage>
</organism>
<sequence length="221" mass="25457">MPSIEQANAKNSTFSTEMPSRRHDSNLNPFWSSWRAMLLASSSSLFLSRKLELTAAIVGDRCLLRSSLPPSHFTAASVEVHRRLRRISPPLLLLLPLNEEDREIELQEHFKAEEDALFFQQYRASENSGEFERRVWPYVKQVFLYEDPVRQEAARKSVPVDEVEEKALVSLAKIDMDPRLKKHGLRPYDGSDRISDEIADPGGRRDMVLQESRKLINRNPV</sequence>
<dbReference type="Gramene" id="ONK56565">
    <property type="protein sequence ID" value="ONK56565"/>
    <property type="gene ID" value="A4U43_C10F10140"/>
</dbReference>
<evidence type="ECO:0000313" key="3">
    <source>
        <dbReference type="Proteomes" id="UP000243459"/>
    </source>
</evidence>
<keyword evidence="3" id="KW-1185">Reference proteome</keyword>
<dbReference type="Proteomes" id="UP000243459">
    <property type="component" value="Chromosome 10"/>
</dbReference>
<feature type="region of interest" description="Disordered" evidence="1">
    <location>
        <begin position="1"/>
        <end position="23"/>
    </location>
</feature>
<protein>
    <submittedName>
        <fullName evidence="2">Uncharacterized protein</fullName>
    </submittedName>
</protein>
<dbReference type="EMBL" id="CM007390">
    <property type="protein sequence ID" value="ONK56565.1"/>
    <property type="molecule type" value="Genomic_DNA"/>
</dbReference>
<evidence type="ECO:0000256" key="1">
    <source>
        <dbReference type="SAM" id="MobiDB-lite"/>
    </source>
</evidence>
<accession>A0A5P1E538</accession>